<organism evidence="2 3">
    <name type="scientific">Zooshikella harenae</name>
    <dbReference type="NCBI Taxonomy" id="2827238"/>
    <lineage>
        <taxon>Bacteria</taxon>
        <taxon>Pseudomonadati</taxon>
        <taxon>Pseudomonadota</taxon>
        <taxon>Gammaproteobacteria</taxon>
        <taxon>Oceanospirillales</taxon>
        <taxon>Zooshikellaceae</taxon>
        <taxon>Zooshikella</taxon>
    </lineage>
</organism>
<reference evidence="2 3" key="1">
    <citation type="submission" date="2021-04" db="EMBL/GenBank/DDBJ databases">
        <authorList>
            <person name="Pira H."/>
            <person name="Risdian C."/>
            <person name="Wink J."/>
        </authorList>
    </citation>
    <scope>NUCLEOTIDE SEQUENCE [LARGE SCALE GENOMIC DNA]</scope>
    <source>
        <strain evidence="2 3">WH53</strain>
    </source>
</reference>
<sequence length="74" mass="8456">MAKNGKTNIRTKQKKMLTISTQSKLNNTKKPFKEKIQTKNSPTPNLKSNIIHFDTLFILIKYKKNTPLIQLAAA</sequence>
<dbReference type="Proteomes" id="UP000690515">
    <property type="component" value="Unassembled WGS sequence"/>
</dbReference>
<gene>
    <name evidence="2" type="ORF">KCG35_01040</name>
</gene>
<comment type="caution">
    <text evidence="2">The sequence shown here is derived from an EMBL/GenBank/DDBJ whole genome shotgun (WGS) entry which is preliminary data.</text>
</comment>
<dbReference type="EMBL" id="JAGSOY010000002">
    <property type="protein sequence ID" value="MBU2709636.1"/>
    <property type="molecule type" value="Genomic_DNA"/>
</dbReference>
<evidence type="ECO:0000256" key="1">
    <source>
        <dbReference type="SAM" id="MobiDB-lite"/>
    </source>
</evidence>
<dbReference type="RefSeq" id="WP_215817806.1">
    <property type="nucleotide sequence ID" value="NZ_JAGSOY010000002.1"/>
</dbReference>
<proteinExistence type="predicted"/>
<accession>A0ABS5Z8K3</accession>
<name>A0ABS5Z8K3_9GAMM</name>
<evidence type="ECO:0000313" key="2">
    <source>
        <dbReference type="EMBL" id="MBU2709636.1"/>
    </source>
</evidence>
<feature type="region of interest" description="Disordered" evidence="1">
    <location>
        <begin position="19"/>
        <end position="44"/>
    </location>
</feature>
<keyword evidence="3" id="KW-1185">Reference proteome</keyword>
<feature type="compositionally biased region" description="Polar residues" evidence="1">
    <location>
        <begin position="19"/>
        <end position="29"/>
    </location>
</feature>
<protein>
    <submittedName>
        <fullName evidence="2">Uncharacterized protein</fullName>
    </submittedName>
</protein>
<evidence type="ECO:0000313" key="3">
    <source>
        <dbReference type="Proteomes" id="UP000690515"/>
    </source>
</evidence>